<evidence type="ECO:0000313" key="5">
    <source>
        <dbReference type="EMBL" id="AOW20225.1"/>
    </source>
</evidence>
<protein>
    <submittedName>
        <fullName evidence="5">MarR family transcriptional regulator</fullName>
    </submittedName>
</protein>
<evidence type="ECO:0000256" key="3">
    <source>
        <dbReference type="ARBA" id="ARBA00023163"/>
    </source>
</evidence>
<dbReference type="EMBL" id="CP017478">
    <property type="protein sequence ID" value="AOW20225.1"/>
    <property type="molecule type" value="Genomic_DNA"/>
</dbReference>
<dbReference type="InterPro" id="IPR036390">
    <property type="entry name" value="WH_DNA-bd_sf"/>
</dbReference>
<dbReference type="PRINTS" id="PR00598">
    <property type="entry name" value="HTHMARR"/>
</dbReference>
<feature type="domain" description="HTH marR-type" evidence="4">
    <location>
        <begin position="1"/>
        <end position="145"/>
    </location>
</feature>
<dbReference type="SMART" id="SM00347">
    <property type="entry name" value="HTH_MARR"/>
    <property type="match status" value="1"/>
</dbReference>
<dbReference type="AlphaFoldDB" id="A0A1D8P6M3"/>
<gene>
    <name evidence="5" type="ORF">LPB138_05835</name>
</gene>
<dbReference type="SUPFAM" id="SSF46785">
    <property type="entry name" value="Winged helix' DNA-binding domain"/>
    <property type="match status" value="1"/>
</dbReference>
<organism evidence="5 6">
    <name type="scientific">Urechidicola croceus</name>
    <dbReference type="NCBI Taxonomy" id="1850246"/>
    <lineage>
        <taxon>Bacteria</taxon>
        <taxon>Pseudomonadati</taxon>
        <taxon>Bacteroidota</taxon>
        <taxon>Flavobacteriia</taxon>
        <taxon>Flavobacteriales</taxon>
        <taxon>Flavobacteriaceae</taxon>
        <taxon>Urechidicola</taxon>
    </lineage>
</organism>
<dbReference type="Proteomes" id="UP000176050">
    <property type="component" value="Chromosome"/>
</dbReference>
<evidence type="ECO:0000256" key="1">
    <source>
        <dbReference type="ARBA" id="ARBA00023015"/>
    </source>
</evidence>
<dbReference type="PANTHER" id="PTHR33164">
    <property type="entry name" value="TRANSCRIPTIONAL REGULATOR, MARR FAMILY"/>
    <property type="match status" value="1"/>
</dbReference>
<proteinExistence type="predicted"/>
<dbReference type="Gene3D" id="1.10.10.10">
    <property type="entry name" value="Winged helix-like DNA-binding domain superfamily/Winged helix DNA-binding domain"/>
    <property type="match status" value="1"/>
</dbReference>
<evidence type="ECO:0000256" key="2">
    <source>
        <dbReference type="ARBA" id="ARBA00023125"/>
    </source>
</evidence>
<dbReference type="GO" id="GO:0003700">
    <property type="term" value="F:DNA-binding transcription factor activity"/>
    <property type="evidence" value="ECO:0007669"/>
    <property type="project" value="InterPro"/>
</dbReference>
<dbReference type="Pfam" id="PF22381">
    <property type="entry name" value="Staph_reg_Sar_Rot"/>
    <property type="match status" value="1"/>
</dbReference>
<sequence>MGDLSKDINSKFSSEKMKVFINIKYTANWLSSLESDFFKPFNISSQQYNVLRILKGAGKKITVNAVKDRMIERSPNTTRMMDKLCEKNFIERERCENDRRVVYVNITDKGLKLVNQIPIEVLENEIEKITEKEAETLNFLLDKIR</sequence>
<dbReference type="InterPro" id="IPR055166">
    <property type="entry name" value="Transc_reg_Sar_Rot_HTH"/>
</dbReference>
<keyword evidence="3" id="KW-0804">Transcription</keyword>
<dbReference type="RefSeq" id="WP_070236363.1">
    <property type="nucleotide sequence ID" value="NZ_CP017478.1"/>
</dbReference>
<evidence type="ECO:0000313" key="6">
    <source>
        <dbReference type="Proteomes" id="UP000176050"/>
    </source>
</evidence>
<dbReference type="KEGG" id="lul:LPB138_05835"/>
<dbReference type="InterPro" id="IPR036388">
    <property type="entry name" value="WH-like_DNA-bd_sf"/>
</dbReference>
<name>A0A1D8P6M3_9FLAO</name>
<keyword evidence="1" id="KW-0805">Transcription regulation</keyword>
<dbReference type="OrthoDB" id="763883at2"/>
<dbReference type="GO" id="GO:0006950">
    <property type="term" value="P:response to stress"/>
    <property type="evidence" value="ECO:0007669"/>
    <property type="project" value="TreeGrafter"/>
</dbReference>
<dbReference type="PROSITE" id="PS50995">
    <property type="entry name" value="HTH_MARR_2"/>
    <property type="match status" value="1"/>
</dbReference>
<accession>A0A1D8P6M3</accession>
<reference evidence="5 6" key="1">
    <citation type="submission" date="2016-10" db="EMBL/GenBank/DDBJ databases">
        <title>Lutibacter sp. LPB0138, isolated from marine gastropod.</title>
        <authorList>
            <person name="Kim E."/>
            <person name="Yi H."/>
        </authorList>
    </citation>
    <scope>NUCLEOTIDE SEQUENCE [LARGE SCALE GENOMIC DNA]</scope>
    <source>
        <strain evidence="5 6">LPB0138</strain>
    </source>
</reference>
<dbReference type="InterPro" id="IPR039422">
    <property type="entry name" value="MarR/SlyA-like"/>
</dbReference>
<dbReference type="InterPro" id="IPR000835">
    <property type="entry name" value="HTH_MarR-typ"/>
</dbReference>
<keyword evidence="2" id="KW-0238">DNA-binding</keyword>
<dbReference type="STRING" id="1850246.LPB138_05835"/>
<evidence type="ECO:0000259" key="4">
    <source>
        <dbReference type="PROSITE" id="PS50995"/>
    </source>
</evidence>
<dbReference type="GO" id="GO:0003677">
    <property type="term" value="F:DNA binding"/>
    <property type="evidence" value="ECO:0007669"/>
    <property type="project" value="UniProtKB-KW"/>
</dbReference>
<dbReference type="PANTHER" id="PTHR33164:SF101">
    <property type="entry name" value="TRANSCRIPTIONAL REPRESSOR MPRA"/>
    <property type="match status" value="1"/>
</dbReference>
<keyword evidence="6" id="KW-1185">Reference proteome</keyword>